<dbReference type="EMBL" id="BJUV01000013">
    <property type="protein sequence ID" value="GEK83281.1"/>
    <property type="molecule type" value="Genomic_DNA"/>
</dbReference>
<dbReference type="InterPro" id="IPR013096">
    <property type="entry name" value="Cupin_2"/>
</dbReference>
<dbReference type="Pfam" id="PF01381">
    <property type="entry name" value="HTH_3"/>
    <property type="match status" value="1"/>
</dbReference>
<sequence>MTQEPLDEIVRQRIRGLRIARGWTLDTLAARCYLSASTLSRIETGHRRIALDQLVPIAQALGTTLDQLVEPEGDDDVVIRPEPEASAGMTMWLLSRERDRRGVTIAKMRITPERAFDEPRVHPGYEWFTVLSGTVRLVLGERVILVREGQAAEFSTMTPHRVEAHEGPVELLTIFDHDGERAHLPGHRQA</sequence>
<evidence type="ECO:0000313" key="4">
    <source>
        <dbReference type="EMBL" id="MBA8811795.1"/>
    </source>
</evidence>
<evidence type="ECO:0000313" key="5">
    <source>
        <dbReference type="Proteomes" id="UP000321154"/>
    </source>
</evidence>
<dbReference type="SMART" id="SM00530">
    <property type="entry name" value="HTH_XRE"/>
    <property type="match status" value="1"/>
</dbReference>
<dbReference type="Pfam" id="PF07883">
    <property type="entry name" value="Cupin_2"/>
    <property type="match status" value="1"/>
</dbReference>
<dbReference type="InterPro" id="IPR010982">
    <property type="entry name" value="Lambda_DNA-bd_dom_sf"/>
</dbReference>
<gene>
    <name evidence="4" type="ORF">FB463_000019</name>
    <name evidence="3" type="ORF">FFA01_15900</name>
</gene>
<dbReference type="InterPro" id="IPR001387">
    <property type="entry name" value="Cro/C1-type_HTH"/>
</dbReference>
<dbReference type="PANTHER" id="PTHR46797">
    <property type="entry name" value="HTH-TYPE TRANSCRIPTIONAL REGULATOR"/>
    <property type="match status" value="1"/>
</dbReference>
<evidence type="ECO:0000259" key="2">
    <source>
        <dbReference type="PROSITE" id="PS50943"/>
    </source>
</evidence>
<dbReference type="CDD" id="cd00093">
    <property type="entry name" value="HTH_XRE"/>
    <property type="match status" value="1"/>
</dbReference>
<dbReference type="GO" id="GO:0003677">
    <property type="term" value="F:DNA binding"/>
    <property type="evidence" value="ECO:0007669"/>
    <property type="project" value="UniProtKB-KW"/>
</dbReference>
<dbReference type="Gene3D" id="2.60.120.10">
    <property type="entry name" value="Jelly Rolls"/>
    <property type="match status" value="1"/>
</dbReference>
<dbReference type="SUPFAM" id="SSF51182">
    <property type="entry name" value="RmlC-like cupins"/>
    <property type="match status" value="1"/>
</dbReference>
<dbReference type="PROSITE" id="PS50943">
    <property type="entry name" value="HTH_CROC1"/>
    <property type="match status" value="1"/>
</dbReference>
<dbReference type="Gene3D" id="1.10.260.40">
    <property type="entry name" value="lambda repressor-like DNA-binding domains"/>
    <property type="match status" value="1"/>
</dbReference>
<name>A0A7W3JFD3_9MICO</name>
<dbReference type="RefSeq" id="WP_146854759.1">
    <property type="nucleotide sequence ID" value="NZ_BAAAHR010000007.1"/>
</dbReference>
<proteinExistence type="predicted"/>
<dbReference type="InterPro" id="IPR014710">
    <property type="entry name" value="RmlC-like_jellyroll"/>
</dbReference>
<protein>
    <submittedName>
        <fullName evidence="3 4">Transcriptional regulator</fullName>
    </submittedName>
</protein>
<reference evidence="4 6" key="2">
    <citation type="submission" date="2020-07" db="EMBL/GenBank/DDBJ databases">
        <title>Sequencing the genomes of 1000 actinobacteria strains.</title>
        <authorList>
            <person name="Klenk H.-P."/>
        </authorList>
    </citation>
    <scope>NUCLEOTIDE SEQUENCE [LARGE SCALE GENOMIC DNA]</scope>
    <source>
        <strain evidence="4 6">DSM 10309</strain>
    </source>
</reference>
<evidence type="ECO:0000313" key="6">
    <source>
        <dbReference type="Proteomes" id="UP000522688"/>
    </source>
</evidence>
<reference evidence="3 5" key="1">
    <citation type="submission" date="2019-07" db="EMBL/GenBank/DDBJ databases">
        <title>Whole genome shotgun sequence of Frigoribacterium faeni NBRC 103066.</title>
        <authorList>
            <person name="Hosoyama A."/>
            <person name="Uohara A."/>
            <person name="Ohji S."/>
            <person name="Ichikawa N."/>
        </authorList>
    </citation>
    <scope>NUCLEOTIDE SEQUENCE [LARGE SCALE GENOMIC DNA]</scope>
    <source>
        <strain evidence="3 5">NBRC 103066</strain>
    </source>
</reference>
<comment type="caution">
    <text evidence="4">The sequence shown here is derived from an EMBL/GenBank/DDBJ whole genome shotgun (WGS) entry which is preliminary data.</text>
</comment>
<keyword evidence="1" id="KW-0238">DNA-binding</keyword>
<organism evidence="4 6">
    <name type="scientific">Frigoribacterium faeni</name>
    <dbReference type="NCBI Taxonomy" id="145483"/>
    <lineage>
        <taxon>Bacteria</taxon>
        <taxon>Bacillati</taxon>
        <taxon>Actinomycetota</taxon>
        <taxon>Actinomycetes</taxon>
        <taxon>Micrococcales</taxon>
        <taxon>Microbacteriaceae</taxon>
        <taxon>Frigoribacterium</taxon>
    </lineage>
</organism>
<feature type="domain" description="HTH cro/C1-type" evidence="2">
    <location>
        <begin position="14"/>
        <end position="68"/>
    </location>
</feature>
<dbReference type="EMBL" id="JACGWW010000001">
    <property type="protein sequence ID" value="MBA8811795.1"/>
    <property type="molecule type" value="Genomic_DNA"/>
</dbReference>
<dbReference type="OrthoDB" id="513181at2"/>
<dbReference type="GO" id="GO:0005829">
    <property type="term" value="C:cytosol"/>
    <property type="evidence" value="ECO:0007669"/>
    <property type="project" value="TreeGrafter"/>
</dbReference>
<dbReference type="InterPro" id="IPR050807">
    <property type="entry name" value="TransReg_Diox_bact_type"/>
</dbReference>
<dbReference type="AlphaFoldDB" id="A0A7W3JFD3"/>
<dbReference type="PANTHER" id="PTHR46797:SF1">
    <property type="entry name" value="METHYLPHOSPHONATE SYNTHASE"/>
    <property type="match status" value="1"/>
</dbReference>
<dbReference type="GO" id="GO:0003700">
    <property type="term" value="F:DNA-binding transcription factor activity"/>
    <property type="evidence" value="ECO:0007669"/>
    <property type="project" value="TreeGrafter"/>
</dbReference>
<accession>A0A7W3JFD3</accession>
<dbReference type="InterPro" id="IPR011051">
    <property type="entry name" value="RmlC_Cupin_sf"/>
</dbReference>
<dbReference type="Proteomes" id="UP000522688">
    <property type="component" value="Unassembled WGS sequence"/>
</dbReference>
<dbReference type="CDD" id="cd02209">
    <property type="entry name" value="cupin_XRE_C"/>
    <property type="match status" value="1"/>
</dbReference>
<evidence type="ECO:0000256" key="1">
    <source>
        <dbReference type="ARBA" id="ARBA00023125"/>
    </source>
</evidence>
<evidence type="ECO:0000313" key="3">
    <source>
        <dbReference type="EMBL" id="GEK83281.1"/>
    </source>
</evidence>
<dbReference type="Proteomes" id="UP000321154">
    <property type="component" value="Unassembled WGS sequence"/>
</dbReference>
<keyword evidence="5" id="KW-1185">Reference proteome</keyword>
<dbReference type="SUPFAM" id="SSF47413">
    <property type="entry name" value="lambda repressor-like DNA-binding domains"/>
    <property type="match status" value="1"/>
</dbReference>